<keyword evidence="16" id="KW-0675">Receptor</keyword>
<evidence type="ECO:0000256" key="9">
    <source>
        <dbReference type="ARBA" id="ARBA00023077"/>
    </source>
</evidence>
<dbReference type="OrthoDB" id="9782587at2"/>
<evidence type="ECO:0000256" key="10">
    <source>
        <dbReference type="ARBA" id="ARBA00023136"/>
    </source>
</evidence>
<dbReference type="AlphaFoldDB" id="A0A4R4K9N2"/>
<evidence type="ECO:0000256" key="3">
    <source>
        <dbReference type="ARBA" id="ARBA00022452"/>
    </source>
</evidence>
<comment type="similarity">
    <text evidence="12">Belongs to the TonB-dependent receptor family.</text>
</comment>
<dbReference type="GO" id="GO:0015344">
    <property type="term" value="F:siderophore uptake transmembrane transporter activity"/>
    <property type="evidence" value="ECO:0007669"/>
    <property type="project" value="TreeGrafter"/>
</dbReference>
<dbReference type="PANTHER" id="PTHR32552">
    <property type="entry name" value="FERRICHROME IRON RECEPTOR-RELATED"/>
    <property type="match status" value="1"/>
</dbReference>
<dbReference type="SUPFAM" id="SSF56935">
    <property type="entry name" value="Porins"/>
    <property type="match status" value="1"/>
</dbReference>
<dbReference type="Pfam" id="PF07715">
    <property type="entry name" value="Plug"/>
    <property type="match status" value="1"/>
</dbReference>
<dbReference type="PANTHER" id="PTHR32552:SF89">
    <property type="entry name" value="CATECHOLATE SIDEROPHORE RECEPTOR FIU"/>
    <property type="match status" value="1"/>
</dbReference>
<evidence type="ECO:0000256" key="5">
    <source>
        <dbReference type="ARBA" id="ARBA00022692"/>
    </source>
</evidence>
<evidence type="ECO:0000256" key="1">
    <source>
        <dbReference type="ARBA" id="ARBA00004571"/>
    </source>
</evidence>
<evidence type="ECO:0000256" key="4">
    <source>
        <dbReference type="ARBA" id="ARBA00022496"/>
    </source>
</evidence>
<keyword evidence="7" id="KW-0408">Iron</keyword>
<comment type="subcellular location">
    <subcellularLocation>
        <location evidence="1">Cell outer membrane</location>
        <topology evidence="1">Multi-pass membrane protein</topology>
    </subcellularLocation>
</comment>
<dbReference type="InterPro" id="IPR036942">
    <property type="entry name" value="Beta-barrel_TonB_sf"/>
</dbReference>
<feature type="domain" description="TonB-dependent receptor plug" evidence="15">
    <location>
        <begin position="130"/>
        <end position="245"/>
    </location>
</feature>
<feature type="domain" description="TonB-dependent receptor-like beta-barrel" evidence="14">
    <location>
        <begin position="553"/>
        <end position="935"/>
    </location>
</feature>
<organism evidence="16 17">
    <name type="scientific">Arundinibacter roseus</name>
    <dbReference type="NCBI Taxonomy" id="2070510"/>
    <lineage>
        <taxon>Bacteria</taxon>
        <taxon>Pseudomonadati</taxon>
        <taxon>Bacteroidota</taxon>
        <taxon>Cytophagia</taxon>
        <taxon>Cytophagales</taxon>
        <taxon>Spirosomataceae</taxon>
        <taxon>Arundinibacter</taxon>
    </lineage>
</organism>
<evidence type="ECO:0000256" key="12">
    <source>
        <dbReference type="RuleBase" id="RU003357"/>
    </source>
</evidence>
<keyword evidence="11" id="KW-0998">Cell outer membrane</keyword>
<dbReference type="RefSeq" id="WP_132118013.1">
    <property type="nucleotide sequence ID" value="NZ_SMJU01000007.1"/>
</dbReference>
<evidence type="ECO:0000256" key="11">
    <source>
        <dbReference type="ARBA" id="ARBA00023237"/>
    </source>
</evidence>
<name>A0A4R4K9N2_9BACT</name>
<dbReference type="InterPro" id="IPR039426">
    <property type="entry name" value="TonB-dep_rcpt-like"/>
</dbReference>
<evidence type="ECO:0000256" key="6">
    <source>
        <dbReference type="ARBA" id="ARBA00022729"/>
    </source>
</evidence>
<keyword evidence="17" id="KW-1185">Reference proteome</keyword>
<dbReference type="Gene3D" id="2.40.170.20">
    <property type="entry name" value="TonB-dependent receptor, beta-barrel domain"/>
    <property type="match status" value="1"/>
</dbReference>
<keyword evidence="8" id="KW-0406">Ion transport</keyword>
<evidence type="ECO:0000313" key="16">
    <source>
        <dbReference type="EMBL" id="TDB64448.1"/>
    </source>
</evidence>
<dbReference type="GO" id="GO:0009279">
    <property type="term" value="C:cell outer membrane"/>
    <property type="evidence" value="ECO:0007669"/>
    <property type="project" value="UniProtKB-SubCell"/>
</dbReference>
<evidence type="ECO:0000256" key="8">
    <source>
        <dbReference type="ARBA" id="ARBA00023065"/>
    </source>
</evidence>
<keyword evidence="6 13" id="KW-0732">Signal</keyword>
<reference evidence="16 17" key="1">
    <citation type="submission" date="2019-02" db="EMBL/GenBank/DDBJ databases">
        <title>Arundinibacter roseus gen. nov., sp. nov., a new member of the family Cytophagaceae.</title>
        <authorList>
            <person name="Szuroczki S."/>
            <person name="Khayer B."/>
            <person name="Sproer C."/>
            <person name="Toumi M."/>
            <person name="Szabo A."/>
            <person name="Felfoldi T."/>
            <person name="Schumann P."/>
            <person name="Toth E."/>
        </authorList>
    </citation>
    <scope>NUCLEOTIDE SEQUENCE [LARGE SCALE GENOMIC DNA]</scope>
    <source>
        <strain evidence="16 17">DMA-k-7a</strain>
    </source>
</reference>
<dbReference type="Proteomes" id="UP000295706">
    <property type="component" value="Unassembled WGS sequence"/>
</dbReference>
<dbReference type="SUPFAM" id="SSF49464">
    <property type="entry name" value="Carboxypeptidase regulatory domain-like"/>
    <property type="match status" value="1"/>
</dbReference>
<evidence type="ECO:0000256" key="2">
    <source>
        <dbReference type="ARBA" id="ARBA00022448"/>
    </source>
</evidence>
<accession>A0A4R4K9N2</accession>
<dbReference type="Pfam" id="PF00593">
    <property type="entry name" value="TonB_dep_Rec_b-barrel"/>
    <property type="match status" value="1"/>
</dbReference>
<dbReference type="InterPro" id="IPR008969">
    <property type="entry name" value="CarboxyPept-like_regulatory"/>
</dbReference>
<feature type="signal peptide" evidence="13">
    <location>
        <begin position="1"/>
        <end position="23"/>
    </location>
</feature>
<dbReference type="Pfam" id="PF13715">
    <property type="entry name" value="CarbopepD_reg_2"/>
    <property type="match status" value="1"/>
</dbReference>
<evidence type="ECO:0000259" key="15">
    <source>
        <dbReference type="Pfam" id="PF07715"/>
    </source>
</evidence>
<feature type="chain" id="PRO_5021001760" evidence="13">
    <location>
        <begin position="24"/>
        <end position="1022"/>
    </location>
</feature>
<dbReference type="InterPro" id="IPR012910">
    <property type="entry name" value="Plug_dom"/>
</dbReference>
<evidence type="ECO:0000256" key="13">
    <source>
        <dbReference type="SAM" id="SignalP"/>
    </source>
</evidence>
<keyword evidence="5" id="KW-0812">Transmembrane</keyword>
<evidence type="ECO:0000259" key="14">
    <source>
        <dbReference type="Pfam" id="PF00593"/>
    </source>
</evidence>
<dbReference type="InterPro" id="IPR037066">
    <property type="entry name" value="Plug_dom_sf"/>
</dbReference>
<keyword evidence="3" id="KW-1134">Transmembrane beta strand</keyword>
<dbReference type="EMBL" id="SMJU01000007">
    <property type="protein sequence ID" value="TDB64448.1"/>
    <property type="molecule type" value="Genomic_DNA"/>
</dbReference>
<dbReference type="Gene3D" id="2.60.40.1120">
    <property type="entry name" value="Carboxypeptidase-like, regulatory domain"/>
    <property type="match status" value="1"/>
</dbReference>
<protein>
    <submittedName>
        <fullName evidence="16">TonB-dependent receptor</fullName>
    </submittedName>
</protein>
<keyword evidence="10 12" id="KW-0472">Membrane</keyword>
<keyword evidence="2" id="KW-0813">Transport</keyword>
<dbReference type="Gene3D" id="2.170.130.10">
    <property type="entry name" value="TonB-dependent receptor, plug domain"/>
    <property type="match status" value="1"/>
</dbReference>
<comment type="caution">
    <text evidence="16">The sequence shown here is derived from an EMBL/GenBank/DDBJ whole genome shotgun (WGS) entry which is preliminary data.</text>
</comment>
<evidence type="ECO:0000256" key="7">
    <source>
        <dbReference type="ARBA" id="ARBA00023004"/>
    </source>
</evidence>
<evidence type="ECO:0000313" key="17">
    <source>
        <dbReference type="Proteomes" id="UP000295706"/>
    </source>
</evidence>
<gene>
    <name evidence="16" type="ORF">EZE20_12265</name>
</gene>
<dbReference type="InterPro" id="IPR000531">
    <property type="entry name" value="Beta-barrel_TonB"/>
</dbReference>
<keyword evidence="9 12" id="KW-0798">TonB box</keyword>
<sequence>MKPSNLTSLSVALHLLFSFSVLSQQLPPARLGTITGVVLDAQQRPLPGANVVILGTTRGIITNSQGQYEFQRLSFGTYKVIASFQGLRSVTRLAIIDEIQQDITLSFLLNENALEMEEVVVTGNFLPTSKLESTAGITTLNYASIEERAARGTGDLLTAIPGSFVDNSAGEVGAQVFTRGLSTGQNNQLGFRYVSLQEEGLPVMSTQLGFGVVDMFHRVDVTTGRLEAIRGGAASVTAANAPGGIFNFISRTGSAESNGTVKFTAGLNANNSGLFRLEAETGGALNSRGWRYHAGGFYRQDAGARTLPFIANQGGQFKFNVSKEWSKGGQIKLYGKILNDRVTFYKHIPVLSLTSGEAYPGFDLQTSSTFPLLSNTIPDSKELMENPSATRTFDSKNGIRAKNYVAGLSLQTTTAKGWKVNEMAKISLIKQDYQQFQNSFIMPTGLAMTIFNPVALFPFASAGPLPELPAAPAPAFPTYYDPQTGDILGRFQGFNAVPGVPNALGNYLYGFGGLAMNNALTDLMNDFSMSKTISNHQFTAGLFTSAASLDALWNVDFIVSRFEPNPRPVQVRFASPYAPLTVYAGSDAQGYVGYNNGGYVNMKGNARTASFYLNDSWKTNDYFTLDAGLRYEFVKHSGHKKGWDVPNESDAIAGGLGLGNGLANNGGLDGNPLTAYDFRFRKDNSVRYNFDHSYQYLNASVGFNYRFRYNTAAVYGRATLGNKAPEMDYYIQNFVNQPIEKGTVEQIKQLEFGYRFDENNLTYSLTGFYSSLQNILFQVFIPSGTSTVFTPPTFNSSRTYGLEFEWVYIPVQKLYLKFTSTLQNARFTKFTYYNSNGTTTPQAPTETQLPLANPLADDFYESFDNNKVNDIPNFHGNFSIGYQLGKLKPYLNWTYVGERYANRRNTVSLPSYSVLNAGISAKFGSVLITAMANNLLNGSGLVSFDGVGVPGGSIEDMAEGGVISQNPTNFGPNLKGVAINSASPSLSVIAPTDLNAMKQQGRPYMVRPILPRLLSLSVSYVF</sequence>
<keyword evidence="4" id="KW-0410">Iron transport</keyword>
<proteinExistence type="inferred from homology"/>